<feature type="signal peptide" evidence="2">
    <location>
        <begin position="1"/>
        <end position="24"/>
    </location>
</feature>
<dbReference type="EMBL" id="OV696700">
    <property type="protein sequence ID" value="CAH1247138.1"/>
    <property type="molecule type" value="Genomic_DNA"/>
</dbReference>
<evidence type="ECO:0000256" key="1">
    <source>
        <dbReference type="SAM" id="MobiDB-lite"/>
    </source>
</evidence>
<evidence type="ECO:0000256" key="2">
    <source>
        <dbReference type="SAM" id="SignalP"/>
    </source>
</evidence>
<evidence type="ECO:0000313" key="3">
    <source>
        <dbReference type="EMBL" id="CAH1247138.1"/>
    </source>
</evidence>
<feature type="region of interest" description="Disordered" evidence="1">
    <location>
        <begin position="46"/>
        <end position="79"/>
    </location>
</feature>
<keyword evidence="4" id="KW-1185">Reference proteome</keyword>
<feature type="chain" id="PRO_5035471471" evidence="2">
    <location>
        <begin position="25"/>
        <end position="79"/>
    </location>
</feature>
<feature type="compositionally biased region" description="Basic and acidic residues" evidence="1">
    <location>
        <begin position="59"/>
        <end position="79"/>
    </location>
</feature>
<dbReference type="AlphaFoldDB" id="A0A8J9Z3S0"/>
<protein>
    <submittedName>
        <fullName evidence="3">Hypp7834 protein</fullName>
    </submittedName>
</protein>
<organism evidence="3 4">
    <name type="scientific">Branchiostoma lanceolatum</name>
    <name type="common">Common lancelet</name>
    <name type="synonym">Amphioxus lanceolatum</name>
    <dbReference type="NCBI Taxonomy" id="7740"/>
    <lineage>
        <taxon>Eukaryota</taxon>
        <taxon>Metazoa</taxon>
        <taxon>Chordata</taxon>
        <taxon>Cephalochordata</taxon>
        <taxon>Leptocardii</taxon>
        <taxon>Amphioxiformes</taxon>
        <taxon>Branchiostomatidae</taxon>
        <taxon>Branchiostoma</taxon>
    </lineage>
</organism>
<keyword evidence="2" id="KW-0732">Signal</keyword>
<sequence>MGMSLKLLLLLVIAVAIISDDAQGQGQGRGGRCGLHADCNAAEARQPRDLAADVPQVNEDAHDTAESLIERLAKREKTP</sequence>
<accession>A0A8J9Z3S0</accession>
<name>A0A8J9Z3S0_BRALA</name>
<reference evidence="3" key="1">
    <citation type="submission" date="2022-01" db="EMBL/GenBank/DDBJ databases">
        <authorList>
            <person name="Braso-Vives M."/>
        </authorList>
    </citation>
    <scope>NUCLEOTIDE SEQUENCE</scope>
</reference>
<evidence type="ECO:0000313" key="4">
    <source>
        <dbReference type="Proteomes" id="UP000838412"/>
    </source>
</evidence>
<gene>
    <name evidence="3" type="primary">Hypp7834</name>
    <name evidence="3" type="ORF">BLAG_LOCUS8910</name>
</gene>
<dbReference type="Proteomes" id="UP000838412">
    <property type="component" value="Chromosome 15"/>
</dbReference>
<proteinExistence type="predicted"/>